<reference evidence="1" key="1">
    <citation type="submission" date="2019-04" db="EMBL/GenBank/DDBJ databases">
        <title>Friends and foes A comparative genomics studyof 23 Aspergillus species from section Flavi.</title>
        <authorList>
            <consortium name="DOE Joint Genome Institute"/>
            <person name="Kjaerbolling I."/>
            <person name="Vesth T."/>
            <person name="Frisvad J.C."/>
            <person name="Nybo J.L."/>
            <person name="Theobald S."/>
            <person name="Kildgaard S."/>
            <person name="Isbrandt T."/>
            <person name="Kuo A."/>
            <person name="Sato A."/>
            <person name="Lyhne E.K."/>
            <person name="Kogle M.E."/>
            <person name="Wiebenga A."/>
            <person name="Kun R.S."/>
            <person name="Lubbers R.J."/>
            <person name="Makela M.R."/>
            <person name="Barry K."/>
            <person name="Chovatia M."/>
            <person name="Clum A."/>
            <person name="Daum C."/>
            <person name="Haridas S."/>
            <person name="He G."/>
            <person name="LaButti K."/>
            <person name="Lipzen A."/>
            <person name="Mondo S."/>
            <person name="Riley R."/>
            <person name="Salamov A."/>
            <person name="Simmons B.A."/>
            <person name="Magnuson J.K."/>
            <person name="Henrissat B."/>
            <person name="Mortensen U.H."/>
            <person name="Larsen T.O."/>
            <person name="Devries R.P."/>
            <person name="Grigoriev I.V."/>
            <person name="Machida M."/>
            <person name="Baker S.E."/>
            <person name="Andersen M.R."/>
        </authorList>
    </citation>
    <scope>NUCLEOTIDE SEQUENCE [LARGE SCALE GENOMIC DNA]</scope>
    <source>
        <strain evidence="1">IBT 14317</strain>
    </source>
</reference>
<sequence length="67" mass="7369">MCTSYITKVKYKCKCTKDNSRVDPCSDDDCGVIKQTIYTPSSTNRLFECSDCKAKADKNSVGSSSGR</sequence>
<protein>
    <submittedName>
        <fullName evidence="1">Uncharacterized protein</fullName>
    </submittedName>
</protein>
<name>A0A5N7BZL3_PETAA</name>
<organism evidence="1">
    <name type="scientific">Petromyces alliaceus</name>
    <name type="common">Aspergillus alliaceus</name>
    <dbReference type="NCBI Taxonomy" id="209559"/>
    <lineage>
        <taxon>Eukaryota</taxon>
        <taxon>Fungi</taxon>
        <taxon>Dikarya</taxon>
        <taxon>Ascomycota</taxon>
        <taxon>Pezizomycotina</taxon>
        <taxon>Eurotiomycetes</taxon>
        <taxon>Eurotiomycetidae</taxon>
        <taxon>Eurotiales</taxon>
        <taxon>Aspergillaceae</taxon>
        <taxon>Aspergillus</taxon>
        <taxon>Aspergillus subgen. Circumdati</taxon>
    </lineage>
</organism>
<dbReference type="EMBL" id="ML735302">
    <property type="protein sequence ID" value="KAE8386917.1"/>
    <property type="molecule type" value="Genomic_DNA"/>
</dbReference>
<dbReference type="Proteomes" id="UP000326877">
    <property type="component" value="Unassembled WGS sequence"/>
</dbReference>
<accession>A0A5N7BZL3</accession>
<dbReference type="AlphaFoldDB" id="A0A5N7BZL3"/>
<dbReference type="OrthoDB" id="4430861at2759"/>
<gene>
    <name evidence="1" type="ORF">BDV23DRAFT_162184</name>
</gene>
<evidence type="ECO:0000313" key="1">
    <source>
        <dbReference type="EMBL" id="KAE8386917.1"/>
    </source>
</evidence>
<proteinExistence type="predicted"/>